<keyword evidence="2" id="KW-0547">Nucleotide-binding</keyword>
<evidence type="ECO:0000256" key="1">
    <source>
        <dbReference type="ARBA" id="ARBA00004123"/>
    </source>
</evidence>
<comment type="caution">
    <text evidence="6">The sequence shown here is derived from an EMBL/GenBank/DDBJ whole genome shotgun (WGS) entry which is preliminary data.</text>
</comment>
<name>A0A177AY02_9BILA</name>
<dbReference type="PANTHER" id="PTHR18937">
    <property type="entry name" value="STRUCTURAL MAINTENANCE OF CHROMOSOMES SMC FAMILY MEMBER"/>
    <property type="match status" value="1"/>
</dbReference>
<evidence type="ECO:0000313" key="7">
    <source>
        <dbReference type="Proteomes" id="UP000078046"/>
    </source>
</evidence>
<keyword evidence="7" id="KW-1185">Reference proteome</keyword>
<feature type="domain" description="RecF/RecN/SMC N-terminal" evidence="5">
    <location>
        <begin position="36"/>
        <end position="118"/>
    </location>
</feature>
<sequence length="123" mass="14061">METEDFIVPEYEPIYVQPIEEIFEQEKNELKPRLIINRIVNVNFKSYAGTKILGPFHKYFTAIVGPNGSGKSNIIDAMLFVFGFRAKTIRSNKLTNLIHNSAEYPDLDFATVCINFQKIIDTG</sequence>
<feature type="non-terminal residue" evidence="6">
    <location>
        <position position="123"/>
    </location>
</feature>
<protein>
    <recommendedName>
        <fullName evidence="5">RecF/RecN/SMC N-terminal domain-containing protein</fullName>
    </recommendedName>
</protein>
<keyword evidence="4" id="KW-0539">Nucleus</keyword>
<dbReference type="Pfam" id="PF02463">
    <property type="entry name" value="SMC_N"/>
    <property type="match status" value="1"/>
</dbReference>
<dbReference type="SUPFAM" id="SSF52540">
    <property type="entry name" value="P-loop containing nucleoside triphosphate hydrolases"/>
    <property type="match status" value="1"/>
</dbReference>
<accession>A0A177AY02</accession>
<gene>
    <name evidence="6" type="ORF">A3Q56_06011</name>
</gene>
<dbReference type="GO" id="GO:0005524">
    <property type="term" value="F:ATP binding"/>
    <property type="evidence" value="ECO:0007669"/>
    <property type="project" value="UniProtKB-KW"/>
</dbReference>
<evidence type="ECO:0000259" key="5">
    <source>
        <dbReference type="Pfam" id="PF02463"/>
    </source>
</evidence>
<dbReference type="InterPro" id="IPR027417">
    <property type="entry name" value="P-loop_NTPase"/>
</dbReference>
<dbReference type="Gene3D" id="3.40.50.300">
    <property type="entry name" value="P-loop containing nucleotide triphosphate hydrolases"/>
    <property type="match status" value="1"/>
</dbReference>
<dbReference type="GO" id="GO:0007076">
    <property type="term" value="P:mitotic chromosome condensation"/>
    <property type="evidence" value="ECO:0007669"/>
    <property type="project" value="TreeGrafter"/>
</dbReference>
<evidence type="ECO:0000256" key="4">
    <source>
        <dbReference type="ARBA" id="ARBA00023242"/>
    </source>
</evidence>
<keyword evidence="3" id="KW-0067">ATP-binding</keyword>
<dbReference type="InterPro" id="IPR003395">
    <property type="entry name" value="RecF/RecN/SMC_N"/>
</dbReference>
<dbReference type="GO" id="GO:0005634">
    <property type="term" value="C:nucleus"/>
    <property type="evidence" value="ECO:0007669"/>
    <property type="project" value="UniProtKB-SubCell"/>
</dbReference>
<dbReference type="Proteomes" id="UP000078046">
    <property type="component" value="Unassembled WGS sequence"/>
</dbReference>
<dbReference type="AlphaFoldDB" id="A0A177AY02"/>
<proteinExistence type="predicted"/>
<evidence type="ECO:0000313" key="6">
    <source>
        <dbReference type="EMBL" id="OAF66263.1"/>
    </source>
</evidence>
<dbReference type="PANTHER" id="PTHR18937:SF172">
    <property type="entry name" value="STRUCTURAL MAINTENANCE OF CHROMOSOMES PROTEIN"/>
    <property type="match status" value="1"/>
</dbReference>
<dbReference type="GO" id="GO:0000796">
    <property type="term" value="C:condensin complex"/>
    <property type="evidence" value="ECO:0007669"/>
    <property type="project" value="TreeGrafter"/>
</dbReference>
<dbReference type="OrthoDB" id="5575062at2759"/>
<evidence type="ECO:0000256" key="2">
    <source>
        <dbReference type="ARBA" id="ARBA00022741"/>
    </source>
</evidence>
<dbReference type="EMBL" id="LWCA01000986">
    <property type="protein sequence ID" value="OAF66263.1"/>
    <property type="molecule type" value="Genomic_DNA"/>
</dbReference>
<comment type="subcellular location">
    <subcellularLocation>
        <location evidence="1">Nucleus</location>
    </subcellularLocation>
</comment>
<organism evidence="6 7">
    <name type="scientific">Intoshia linei</name>
    <dbReference type="NCBI Taxonomy" id="1819745"/>
    <lineage>
        <taxon>Eukaryota</taxon>
        <taxon>Metazoa</taxon>
        <taxon>Spiralia</taxon>
        <taxon>Lophotrochozoa</taxon>
        <taxon>Mesozoa</taxon>
        <taxon>Orthonectida</taxon>
        <taxon>Rhopaluridae</taxon>
        <taxon>Intoshia</taxon>
    </lineage>
</organism>
<evidence type="ECO:0000256" key="3">
    <source>
        <dbReference type="ARBA" id="ARBA00022840"/>
    </source>
</evidence>
<reference evidence="6 7" key="1">
    <citation type="submission" date="2016-04" db="EMBL/GenBank/DDBJ databases">
        <title>The genome of Intoshia linei affirms orthonectids as highly simplified spiralians.</title>
        <authorList>
            <person name="Mikhailov K.V."/>
            <person name="Slusarev G.S."/>
            <person name="Nikitin M.A."/>
            <person name="Logacheva M.D."/>
            <person name="Penin A."/>
            <person name="Aleoshin V."/>
            <person name="Panchin Y.V."/>
        </authorList>
    </citation>
    <scope>NUCLEOTIDE SEQUENCE [LARGE SCALE GENOMIC DNA]</scope>
    <source>
        <strain evidence="6">Intl2013</strain>
        <tissue evidence="6">Whole animal</tissue>
    </source>
</reference>